<dbReference type="AlphaFoldDB" id="A0ABD3PNZ7"/>
<evidence type="ECO:0000259" key="5">
    <source>
        <dbReference type="Pfam" id="PF00447"/>
    </source>
</evidence>
<proteinExistence type="predicted"/>
<feature type="compositionally biased region" description="Basic and acidic residues" evidence="4">
    <location>
        <begin position="119"/>
        <end position="136"/>
    </location>
</feature>
<dbReference type="InterPro" id="IPR000232">
    <property type="entry name" value="HSF_DNA-bd"/>
</dbReference>
<feature type="region of interest" description="Disordered" evidence="4">
    <location>
        <begin position="119"/>
        <end position="140"/>
    </location>
</feature>
<evidence type="ECO:0000256" key="2">
    <source>
        <dbReference type="ARBA" id="ARBA00023125"/>
    </source>
</evidence>
<evidence type="ECO:0000256" key="3">
    <source>
        <dbReference type="ARBA" id="ARBA00023242"/>
    </source>
</evidence>
<evidence type="ECO:0000256" key="1">
    <source>
        <dbReference type="ARBA" id="ARBA00004123"/>
    </source>
</evidence>
<organism evidence="6 7">
    <name type="scientific">Cyclotella cryptica</name>
    <dbReference type="NCBI Taxonomy" id="29204"/>
    <lineage>
        <taxon>Eukaryota</taxon>
        <taxon>Sar</taxon>
        <taxon>Stramenopiles</taxon>
        <taxon>Ochrophyta</taxon>
        <taxon>Bacillariophyta</taxon>
        <taxon>Coscinodiscophyceae</taxon>
        <taxon>Thalassiosirophycidae</taxon>
        <taxon>Stephanodiscales</taxon>
        <taxon>Stephanodiscaceae</taxon>
        <taxon>Cyclotella</taxon>
    </lineage>
</organism>
<dbReference type="GO" id="GO:0003677">
    <property type="term" value="F:DNA binding"/>
    <property type="evidence" value="ECO:0007669"/>
    <property type="project" value="UniProtKB-KW"/>
</dbReference>
<dbReference type="InterPro" id="IPR036390">
    <property type="entry name" value="WH_DNA-bd_sf"/>
</dbReference>
<dbReference type="SUPFAM" id="SSF46785">
    <property type="entry name" value="Winged helix' DNA-binding domain"/>
    <property type="match status" value="1"/>
</dbReference>
<dbReference type="GO" id="GO:0005634">
    <property type="term" value="C:nucleus"/>
    <property type="evidence" value="ECO:0007669"/>
    <property type="project" value="UniProtKB-SubCell"/>
</dbReference>
<reference evidence="6 7" key="1">
    <citation type="journal article" date="2020" name="G3 (Bethesda)">
        <title>Improved Reference Genome for Cyclotella cryptica CCMP332, a Model for Cell Wall Morphogenesis, Salinity Adaptation, and Lipid Production in Diatoms (Bacillariophyta).</title>
        <authorList>
            <person name="Roberts W.R."/>
            <person name="Downey K.M."/>
            <person name="Ruck E.C."/>
            <person name="Traller J.C."/>
            <person name="Alverson A.J."/>
        </authorList>
    </citation>
    <scope>NUCLEOTIDE SEQUENCE [LARGE SCALE GENOMIC DNA]</scope>
    <source>
        <strain evidence="6 7">CCMP332</strain>
    </source>
</reference>
<comment type="caution">
    <text evidence="6">The sequence shown here is derived from an EMBL/GenBank/DDBJ whole genome shotgun (WGS) entry which is preliminary data.</text>
</comment>
<evidence type="ECO:0000313" key="7">
    <source>
        <dbReference type="Proteomes" id="UP001516023"/>
    </source>
</evidence>
<dbReference type="Gene3D" id="1.10.10.10">
    <property type="entry name" value="Winged helix-like DNA-binding domain superfamily/Winged helix DNA-binding domain"/>
    <property type="match status" value="1"/>
</dbReference>
<keyword evidence="3" id="KW-0539">Nucleus</keyword>
<evidence type="ECO:0000256" key="4">
    <source>
        <dbReference type="SAM" id="MobiDB-lite"/>
    </source>
</evidence>
<dbReference type="FunFam" id="1.10.10.10:FF:001611">
    <property type="entry name" value="Predicted protein"/>
    <property type="match status" value="1"/>
</dbReference>
<evidence type="ECO:0000313" key="6">
    <source>
        <dbReference type="EMBL" id="KAL3789091.1"/>
    </source>
</evidence>
<comment type="subcellular location">
    <subcellularLocation>
        <location evidence="1">Nucleus</location>
    </subcellularLocation>
</comment>
<dbReference type="Pfam" id="PF00447">
    <property type="entry name" value="HSF_DNA-bind"/>
    <property type="match status" value="1"/>
</dbReference>
<keyword evidence="2" id="KW-0238">DNA-binding</keyword>
<dbReference type="InterPro" id="IPR036388">
    <property type="entry name" value="WH-like_DNA-bd_sf"/>
</dbReference>
<sequence>MQFKHPTTPSSSTGRLNKFVRRLHDMLVSERNYGDGVVEWRRGLLILHSIDGFTNNVLPKYFNTRNFKTFRRQLNYYGFVHLRSFMATESKTTALWVNQELADHGSDAISSVLMLKRVEPNEATRTPKERRDRKNEAASSVEAAGIIRQSFCFAPTEMSASSSSWKKGSTTKASPPLPKFVDCTRGPPPLLLSVESSNSDDSTSEQYAMDENWLASEHVDHTSTTDYTAASMLLCLSRAAT</sequence>
<name>A0ABD3PNZ7_9STRA</name>
<gene>
    <name evidence="6" type="ORF">HJC23_008553</name>
</gene>
<keyword evidence="7" id="KW-1185">Reference proteome</keyword>
<accession>A0ABD3PNZ7</accession>
<dbReference type="Proteomes" id="UP001516023">
    <property type="component" value="Unassembled WGS sequence"/>
</dbReference>
<protein>
    <recommendedName>
        <fullName evidence="5">HSF-type DNA-binding domain-containing protein</fullName>
    </recommendedName>
</protein>
<dbReference type="EMBL" id="JABMIG020000146">
    <property type="protein sequence ID" value="KAL3789091.1"/>
    <property type="molecule type" value="Genomic_DNA"/>
</dbReference>
<feature type="domain" description="HSF-type DNA-binding" evidence="5">
    <location>
        <begin position="19"/>
        <end position="98"/>
    </location>
</feature>